<keyword evidence="3" id="KW-1185">Reference proteome</keyword>
<dbReference type="Proteomes" id="UP000007753">
    <property type="component" value="Chromosome 1"/>
</dbReference>
<accession>D4Z6P5</accession>
<dbReference type="EMBL" id="AP010803">
    <property type="protein sequence ID" value="BAI98277.1"/>
    <property type="molecule type" value="Genomic_DNA"/>
</dbReference>
<sequence length="96" mass="10947">MTAGSKPTPVSLCRRAKRAKEPDSKPSSLVLRDTLRSRFMSVKQSGRSKIAFDRHCSNYATDREKEIERPFNNIVTGLSFGRKFCVSAQRNERIKL</sequence>
<dbReference type="STRING" id="452662.SJA_C1-34430"/>
<reference evidence="2 3" key="1">
    <citation type="journal article" date="2010" name="J. Bacteriol.">
        <title>Complete genome sequence of the representative gamma-hexachlorocyclohexane-degrading bacterium Sphingobium japonicum UT26.</title>
        <authorList>
            <person name="Nagata Y."/>
            <person name="Ohtsubo Y."/>
            <person name="Endo R."/>
            <person name="Ichikawa N."/>
            <person name="Ankai A."/>
            <person name="Oguchi A."/>
            <person name="Fukui S."/>
            <person name="Fujita N."/>
            <person name="Tsuda M."/>
        </authorList>
    </citation>
    <scope>NUCLEOTIDE SEQUENCE [LARGE SCALE GENOMIC DNA]</scope>
    <source>
        <strain evidence="3">DSM 16413 / CCM 7287 / MTCC 6362 / UT26 / NBRC 101211 / UT26S</strain>
    </source>
</reference>
<evidence type="ECO:0000256" key="1">
    <source>
        <dbReference type="SAM" id="MobiDB-lite"/>
    </source>
</evidence>
<dbReference type="HOGENOM" id="CLU_2358256_0_0_5"/>
<protein>
    <submittedName>
        <fullName evidence="2">Uncharacterized protein</fullName>
    </submittedName>
</protein>
<dbReference type="AlphaFoldDB" id="D4Z6P5"/>
<feature type="region of interest" description="Disordered" evidence="1">
    <location>
        <begin position="1"/>
        <end position="27"/>
    </location>
</feature>
<gene>
    <name evidence="2" type="ordered locus">SJA_C1-34430</name>
</gene>
<evidence type="ECO:0000313" key="3">
    <source>
        <dbReference type="Proteomes" id="UP000007753"/>
    </source>
</evidence>
<organism evidence="2 3">
    <name type="scientific">Sphingobium indicum (strain DSM 16413 / CCM 7287 / MTCC 6362 / UT26 / NBRC 101211 / UT26S)</name>
    <name type="common">Sphingobium japonicum</name>
    <dbReference type="NCBI Taxonomy" id="452662"/>
    <lineage>
        <taxon>Bacteria</taxon>
        <taxon>Pseudomonadati</taxon>
        <taxon>Pseudomonadota</taxon>
        <taxon>Alphaproteobacteria</taxon>
        <taxon>Sphingomonadales</taxon>
        <taxon>Sphingomonadaceae</taxon>
        <taxon>Sphingobium</taxon>
    </lineage>
</organism>
<name>D4Z6P5_SPHIU</name>
<evidence type="ECO:0000313" key="2">
    <source>
        <dbReference type="EMBL" id="BAI98277.1"/>
    </source>
</evidence>
<proteinExistence type="predicted"/>
<dbReference type="KEGG" id="sjp:SJA_C1-34430"/>